<dbReference type="Pfam" id="PF01370">
    <property type="entry name" value="Epimerase"/>
    <property type="match status" value="1"/>
</dbReference>
<dbReference type="Gene3D" id="3.40.50.720">
    <property type="entry name" value="NAD(P)-binding Rossmann-like Domain"/>
    <property type="match status" value="1"/>
</dbReference>
<gene>
    <name evidence="3" type="ORF">SY212_23400</name>
</gene>
<dbReference type="SUPFAM" id="SSF51735">
    <property type="entry name" value="NAD(P)-binding Rossmann-fold domains"/>
    <property type="match status" value="1"/>
</dbReference>
<feature type="domain" description="NAD-dependent epimerase/dehydratase" evidence="2">
    <location>
        <begin position="27"/>
        <end position="270"/>
    </location>
</feature>
<dbReference type="AlphaFoldDB" id="A0A6F9XQ74"/>
<proteinExistence type="inferred from homology"/>
<name>A0A6F9XQ74_9LACO</name>
<evidence type="ECO:0000313" key="3">
    <source>
        <dbReference type="EMBL" id="GET07310.1"/>
    </source>
</evidence>
<dbReference type="Proteomes" id="UP000494265">
    <property type="component" value="Unassembled WGS sequence"/>
</dbReference>
<evidence type="ECO:0000259" key="2">
    <source>
        <dbReference type="Pfam" id="PF01370"/>
    </source>
</evidence>
<reference evidence="3" key="1">
    <citation type="submission" date="2019-10" db="EMBL/GenBank/DDBJ databases">
        <title>Lactobacillus agilis SY212 Whole Genome Sequencing Project.</title>
        <authorList>
            <person name="Suzuki S."/>
            <person name="Endo A."/>
            <person name="Maeno S."/>
            <person name="Shiwa Y."/>
            <person name="Matsutani M."/>
            <person name="Kajikawa A."/>
        </authorList>
    </citation>
    <scope>NUCLEOTIDE SEQUENCE</scope>
    <source>
        <strain evidence="3">SY212</strain>
    </source>
</reference>
<comment type="caution">
    <text evidence="3">The sequence shown here is derived from an EMBL/GenBank/DDBJ whole genome shotgun (WGS) entry which is preliminary data.</text>
</comment>
<dbReference type="EMBL" id="BLAM01000235">
    <property type="protein sequence ID" value="GET07310.1"/>
    <property type="molecule type" value="Genomic_DNA"/>
</dbReference>
<organism evidence="3">
    <name type="scientific">Ligilactobacillus agilis</name>
    <dbReference type="NCBI Taxonomy" id="1601"/>
    <lineage>
        <taxon>Bacteria</taxon>
        <taxon>Bacillati</taxon>
        <taxon>Bacillota</taxon>
        <taxon>Bacilli</taxon>
        <taxon>Lactobacillales</taxon>
        <taxon>Lactobacillaceae</taxon>
        <taxon>Ligilactobacillus</taxon>
    </lineage>
</organism>
<dbReference type="InterPro" id="IPR036291">
    <property type="entry name" value="NAD(P)-bd_dom_sf"/>
</dbReference>
<accession>A0A6F9XQ74</accession>
<dbReference type="InterPro" id="IPR001509">
    <property type="entry name" value="Epimerase_deHydtase"/>
</dbReference>
<evidence type="ECO:0000256" key="1">
    <source>
        <dbReference type="ARBA" id="ARBA00007637"/>
    </source>
</evidence>
<sequence length="349" mass="39044">MSVLDKDFQTLFDSTLEYEKFKDANFLITGATGLVGSLLIKSLLTLDDKFNLNLKIFSVVRNLQKAENIFGELCRTKSLIFIKADLGSDNVVVKDDIDYIIHAAAITTSKILVEKPVEAMDIAINGTKKVLELAKKKQVKKMVYVSSMEIYGQINSVGKTSEPELGYVDLSKVRSGYPESKRMCELMCNAYASEYNVNVVSARLAQTFGAGILPGENRVFAQFARSAMNNNDIVLHTEGKSEGNYVYTIDTVLALFVLLLRGEKGEAYNVSNPENHVTIREMAEVVATNFSENSKVVIDVPSDSRKYGYAPDTHLWLDNSKLVKLGWTPQNNLVESYKKMIVWMKEENI</sequence>
<dbReference type="PANTHER" id="PTHR43000">
    <property type="entry name" value="DTDP-D-GLUCOSE 4,6-DEHYDRATASE-RELATED"/>
    <property type="match status" value="1"/>
</dbReference>
<dbReference type="RefSeq" id="WP_225441005.1">
    <property type="nucleotide sequence ID" value="NZ_BLAM01000235.1"/>
</dbReference>
<protein>
    <submittedName>
        <fullName evidence="3">Nad-dependent epimerase/dehydratase</fullName>
    </submittedName>
</protein>
<comment type="similarity">
    <text evidence="1">Belongs to the NAD(P)-dependent epimerase/dehydratase family.</text>
</comment>